<comment type="caution">
    <text evidence="5">The sequence shown here is derived from an EMBL/GenBank/DDBJ whole genome shotgun (WGS) entry which is preliminary data.</text>
</comment>
<organism evidence="5 6">
    <name type="scientific">Ktedonospora formicarum</name>
    <dbReference type="NCBI Taxonomy" id="2778364"/>
    <lineage>
        <taxon>Bacteria</taxon>
        <taxon>Bacillati</taxon>
        <taxon>Chloroflexota</taxon>
        <taxon>Ktedonobacteria</taxon>
        <taxon>Ktedonobacterales</taxon>
        <taxon>Ktedonobacteraceae</taxon>
        <taxon>Ktedonospora</taxon>
    </lineage>
</organism>
<dbReference type="InterPro" id="IPR050624">
    <property type="entry name" value="HTH-type_Tx_Regulator"/>
</dbReference>
<dbReference type="RefSeq" id="WP_220194991.1">
    <property type="nucleotide sequence ID" value="NZ_BNJF01000001.1"/>
</dbReference>
<feature type="compositionally biased region" description="Polar residues" evidence="3">
    <location>
        <begin position="200"/>
        <end position="211"/>
    </location>
</feature>
<sequence length="211" mass="24912">MLRNSFPNPEDPRVKRTQKLLWETLRALLEVRSFEEISVTDICTEATINRTTFYKHFESKYELLSYGIKFDQETARRKHCQAKNAEEREQELVQLFERITSDYHYYERLLVDKENQMLSTLLRRQTAEVIEAQLVESQKSGRRFTVPLPIIGQFYAGASLALATWWLENQHTISSEELAHYWRYLCQGMEPLPDGDTETEQSSPSTELHMR</sequence>
<gene>
    <name evidence="5" type="ORF">KSX_38420</name>
</gene>
<feature type="region of interest" description="Disordered" evidence="3">
    <location>
        <begin position="192"/>
        <end position="211"/>
    </location>
</feature>
<dbReference type="InterPro" id="IPR039532">
    <property type="entry name" value="TetR_C_Firmicutes"/>
</dbReference>
<evidence type="ECO:0000313" key="6">
    <source>
        <dbReference type="Proteomes" id="UP000612362"/>
    </source>
</evidence>
<keyword evidence="6" id="KW-1185">Reference proteome</keyword>
<protein>
    <submittedName>
        <fullName evidence="5">TetR family transcriptional regulator</fullName>
    </submittedName>
</protein>
<name>A0A8J3I5D4_9CHLR</name>
<feature type="domain" description="HTH tetR-type" evidence="4">
    <location>
        <begin position="15"/>
        <end position="75"/>
    </location>
</feature>
<dbReference type="Gene3D" id="1.10.357.10">
    <property type="entry name" value="Tetracycline Repressor, domain 2"/>
    <property type="match status" value="1"/>
</dbReference>
<feature type="DNA-binding region" description="H-T-H motif" evidence="2">
    <location>
        <begin position="38"/>
        <end position="57"/>
    </location>
</feature>
<dbReference type="PROSITE" id="PS50977">
    <property type="entry name" value="HTH_TETR_2"/>
    <property type="match status" value="1"/>
</dbReference>
<evidence type="ECO:0000313" key="5">
    <source>
        <dbReference type="EMBL" id="GHO45679.1"/>
    </source>
</evidence>
<dbReference type="GO" id="GO:0003677">
    <property type="term" value="F:DNA binding"/>
    <property type="evidence" value="ECO:0007669"/>
    <property type="project" value="UniProtKB-UniRule"/>
</dbReference>
<dbReference type="PANTHER" id="PTHR43479:SF16">
    <property type="entry name" value="HTH TETR-TYPE DOMAIN-CONTAINING PROTEIN"/>
    <property type="match status" value="1"/>
</dbReference>
<dbReference type="PROSITE" id="PS01081">
    <property type="entry name" value="HTH_TETR_1"/>
    <property type="match status" value="1"/>
</dbReference>
<dbReference type="InterPro" id="IPR023772">
    <property type="entry name" value="DNA-bd_HTH_TetR-type_CS"/>
</dbReference>
<dbReference type="InterPro" id="IPR009057">
    <property type="entry name" value="Homeodomain-like_sf"/>
</dbReference>
<reference evidence="5" key="1">
    <citation type="submission" date="2020-10" db="EMBL/GenBank/DDBJ databases">
        <title>Taxonomic study of unclassified bacteria belonging to the class Ktedonobacteria.</title>
        <authorList>
            <person name="Yabe S."/>
            <person name="Wang C.M."/>
            <person name="Zheng Y."/>
            <person name="Sakai Y."/>
            <person name="Cavaletti L."/>
            <person name="Monciardini P."/>
            <person name="Donadio S."/>
        </authorList>
    </citation>
    <scope>NUCLEOTIDE SEQUENCE</scope>
    <source>
        <strain evidence="5">SOSP1-1</strain>
    </source>
</reference>
<keyword evidence="1 2" id="KW-0238">DNA-binding</keyword>
<evidence type="ECO:0000256" key="2">
    <source>
        <dbReference type="PROSITE-ProRule" id="PRU00335"/>
    </source>
</evidence>
<dbReference type="Pfam" id="PF14278">
    <property type="entry name" value="TetR_C_8"/>
    <property type="match status" value="1"/>
</dbReference>
<proteinExistence type="predicted"/>
<dbReference type="Proteomes" id="UP000612362">
    <property type="component" value="Unassembled WGS sequence"/>
</dbReference>
<evidence type="ECO:0000256" key="3">
    <source>
        <dbReference type="SAM" id="MobiDB-lite"/>
    </source>
</evidence>
<dbReference type="PANTHER" id="PTHR43479">
    <property type="entry name" value="ACREF/ENVCD OPERON REPRESSOR-RELATED"/>
    <property type="match status" value="1"/>
</dbReference>
<dbReference type="InterPro" id="IPR001647">
    <property type="entry name" value="HTH_TetR"/>
</dbReference>
<accession>A0A8J3I5D4</accession>
<dbReference type="SUPFAM" id="SSF46689">
    <property type="entry name" value="Homeodomain-like"/>
    <property type="match status" value="1"/>
</dbReference>
<evidence type="ECO:0000259" key="4">
    <source>
        <dbReference type="PROSITE" id="PS50977"/>
    </source>
</evidence>
<dbReference type="Pfam" id="PF00440">
    <property type="entry name" value="TetR_N"/>
    <property type="match status" value="1"/>
</dbReference>
<dbReference type="AlphaFoldDB" id="A0A8J3I5D4"/>
<dbReference type="EMBL" id="BNJF01000001">
    <property type="protein sequence ID" value="GHO45679.1"/>
    <property type="molecule type" value="Genomic_DNA"/>
</dbReference>
<evidence type="ECO:0000256" key="1">
    <source>
        <dbReference type="ARBA" id="ARBA00023125"/>
    </source>
</evidence>